<gene>
    <name evidence="3" type="ORF">GCM10025875_09430</name>
</gene>
<proteinExistence type="predicted"/>
<evidence type="ECO:0000313" key="4">
    <source>
        <dbReference type="Proteomes" id="UP001157161"/>
    </source>
</evidence>
<feature type="transmembrane region" description="Helical" evidence="2">
    <location>
        <begin position="252"/>
        <end position="272"/>
    </location>
</feature>
<evidence type="ECO:0000313" key="3">
    <source>
        <dbReference type="EMBL" id="GMA30951.1"/>
    </source>
</evidence>
<feature type="compositionally biased region" description="Low complexity" evidence="1">
    <location>
        <begin position="1"/>
        <end position="11"/>
    </location>
</feature>
<evidence type="ECO:0008006" key="5">
    <source>
        <dbReference type="Google" id="ProtNLM"/>
    </source>
</evidence>
<feature type="region of interest" description="Disordered" evidence="1">
    <location>
        <begin position="1"/>
        <end position="32"/>
    </location>
</feature>
<reference evidence="3" key="1">
    <citation type="journal article" date="2014" name="Int. J. Syst. Evol. Microbiol.">
        <title>Complete genome sequence of Corynebacterium casei LMG S-19264T (=DSM 44701T), isolated from a smear-ripened cheese.</title>
        <authorList>
            <consortium name="US DOE Joint Genome Institute (JGI-PGF)"/>
            <person name="Walter F."/>
            <person name="Albersmeier A."/>
            <person name="Kalinowski J."/>
            <person name="Ruckert C."/>
        </authorList>
    </citation>
    <scope>NUCLEOTIDE SEQUENCE</scope>
    <source>
        <strain evidence="3">NBRC 112290</strain>
    </source>
</reference>
<organism evidence="3 4">
    <name type="scientific">Litorihabitans aurantiacus</name>
    <dbReference type="NCBI Taxonomy" id="1930061"/>
    <lineage>
        <taxon>Bacteria</taxon>
        <taxon>Bacillati</taxon>
        <taxon>Actinomycetota</taxon>
        <taxon>Actinomycetes</taxon>
        <taxon>Micrococcales</taxon>
        <taxon>Beutenbergiaceae</taxon>
        <taxon>Litorihabitans</taxon>
    </lineage>
</organism>
<feature type="transmembrane region" description="Helical" evidence="2">
    <location>
        <begin position="163"/>
        <end position="180"/>
    </location>
</feature>
<keyword evidence="2" id="KW-0472">Membrane</keyword>
<evidence type="ECO:0000256" key="2">
    <source>
        <dbReference type="SAM" id="Phobius"/>
    </source>
</evidence>
<reference evidence="3" key="2">
    <citation type="submission" date="2023-02" db="EMBL/GenBank/DDBJ databases">
        <authorList>
            <person name="Sun Q."/>
            <person name="Mori K."/>
        </authorList>
    </citation>
    <scope>NUCLEOTIDE SEQUENCE</scope>
    <source>
        <strain evidence="3">NBRC 112290</strain>
    </source>
</reference>
<sequence length="279" mass="27360">MGSSGGPTDAGPWGGGNPYGPPPGYGPSGYASPGYGPPGAPYGGSSRPAPATAGAATSLAFSRFGRAAGPMIGLFVILIAVSVALEFSLTSVLAAAGLEGPYGDLTEAGFREDGLSYTGTLIVALVTAVVTGASALLLAIGSLRAVRTGSLRFSEFFALPRGWAAYVGVAVALSVLPELLPSAGGGLVLGLAALVGWVLVLFVPHHLADSDQGFAAALAASARTVGANLGQVLLLMLISLGLVVAGTLACGVGLLAAVPIVSLALAALYTGFRGEVVPA</sequence>
<dbReference type="Proteomes" id="UP001157161">
    <property type="component" value="Unassembled WGS sequence"/>
</dbReference>
<feature type="transmembrane region" description="Helical" evidence="2">
    <location>
        <begin position="72"/>
        <end position="97"/>
    </location>
</feature>
<comment type="caution">
    <text evidence="3">The sequence shown here is derived from an EMBL/GenBank/DDBJ whole genome shotgun (WGS) entry which is preliminary data.</text>
</comment>
<accession>A0AA37UV30</accession>
<protein>
    <recommendedName>
        <fullName evidence="5">Integral membrane protein</fullName>
    </recommendedName>
</protein>
<keyword evidence="4" id="KW-1185">Reference proteome</keyword>
<keyword evidence="2" id="KW-1133">Transmembrane helix</keyword>
<feature type="transmembrane region" description="Helical" evidence="2">
    <location>
        <begin position="225"/>
        <end position="246"/>
    </location>
</feature>
<name>A0AA37UV30_9MICO</name>
<feature type="transmembrane region" description="Helical" evidence="2">
    <location>
        <begin position="117"/>
        <end position="143"/>
    </location>
</feature>
<dbReference type="RefSeq" id="WP_284249746.1">
    <property type="nucleotide sequence ID" value="NZ_BSUM01000001.1"/>
</dbReference>
<keyword evidence="2" id="KW-0812">Transmembrane</keyword>
<dbReference type="AlphaFoldDB" id="A0AA37UV30"/>
<dbReference type="EMBL" id="BSUM01000001">
    <property type="protein sequence ID" value="GMA30951.1"/>
    <property type="molecule type" value="Genomic_DNA"/>
</dbReference>
<evidence type="ECO:0000256" key="1">
    <source>
        <dbReference type="SAM" id="MobiDB-lite"/>
    </source>
</evidence>
<feature type="transmembrane region" description="Helical" evidence="2">
    <location>
        <begin position="186"/>
        <end position="204"/>
    </location>
</feature>